<accession>A0AAW8FR14</accession>
<dbReference type="InterPro" id="IPR052909">
    <property type="entry name" value="Transposase_6_like"/>
</dbReference>
<organism evidence="2 3">
    <name type="scientific">Streptomyces canus</name>
    <dbReference type="NCBI Taxonomy" id="58343"/>
    <lineage>
        <taxon>Bacteria</taxon>
        <taxon>Bacillati</taxon>
        <taxon>Actinomycetota</taxon>
        <taxon>Actinomycetes</taxon>
        <taxon>Kitasatosporales</taxon>
        <taxon>Streptomycetaceae</taxon>
        <taxon>Streptomyces</taxon>
        <taxon>Streptomyces aurantiacus group</taxon>
    </lineage>
</organism>
<feature type="compositionally biased region" description="Basic residues" evidence="1">
    <location>
        <begin position="139"/>
        <end position="152"/>
    </location>
</feature>
<feature type="region of interest" description="Disordered" evidence="1">
    <location>
        <begin position="353"/>
        <end position="373"/>
    </location>
</feature>
<dbReference type="PANTHER" id="PTHR46637">
    <property type="entry name" value="TIS1421-TRANSPOSASE PROTEIN A"/>
    <property type="match status" value="1"/>
</dbReference>
<proteinExistence type="predicted"/>
<reference evidence="2" key="1">
    <citation type="submission" date="2023-07" db="EMBL/GenBank/DDBJ databases">
        <title>Comparative genomics of wheat-associated soil bacteria to identify genetic determinants of phenazine resistance.</title>
        <authorList>
            <person name="Mouncey N."/>
        </authorList>
    </citation>
    <scope>NUCLEOTIDE SEQUENCE</scope>
    <source>
        <strain evidence="2">V4I22</strain>
    </source>
</reference>
<sequence length="413" mass="43450">MNCRMSSGSSFGRCPSRRGAGSGRTKRTVLNGIVWKIRTGTAWRDCASGAVRGPHCTPGSVGGSWPGTFERMIQAAQARADAAGDIDWLVSVDSTVVRSHRHAAGARKEGSAPGTRTLPRWPGRQDSPGVRLPGVSARLPRRGREHQRLHPVHRCDGRDTGAPPRTRAPASGPTTSSATRATAPKRSGPGSGGGASATPSRNGPTRSSPRNGRPGLRTPTGSAGRRPTWSWTMLSAGSCSSGRGRRRPPSSSRCEPRSCCAARRVVRTSRPRPTSASTGRPWTAGGPGSLRNASTVFTTSPARAARPRYAMSAGAATSTGVNRTAWSAWPIEMTCWRWSRVAVRTRSAMITCSSRSPRPVKPEASAPNSAQDRLRVGLHGRALVAPGPLALRAPRPTVGRRAGPPGHVGPAAR</sequence>
<evidence type="ECO:0000256" key="1">
    <source>
        <dbReference type="SAM" id="MobiDB-lite"/>
    </source>
</evidence>
<name>A0AAW8FR14_9ACTN</name>
<feature type="compositionally biased region" description="Polar residues" evidence="1">
    <location>
        <begin position="1"/>
        <end position="10"/>
    </location>
</feature>
<feature type="compositionally biased region" description="Polar residues" evidence="1">
    <location>
        <begin position="201"/>
        <end position="210"/>
    </location>
</feature>
<feature type="compositionally biased region" description="Low complexity" evidence="1">
    <location>
        <begin position="387"/>
        <end position="396"/>
    </location>
</feature>
<protein>
    <submittedName>
        <fullName evidence="2">Transposase</fullName>
    </submittedName>
</protein>
<feature type="region of interest" description="Disordered" evidence="1">
    <location>
        <begin position="387"/>
        <end position="413"/>
    </location>
</feature>
<evidence type="ECO:0000313" key="3">
    <source>
        <dbReference type="Proteomes" id="UP001234216"/>
    </source>
</evidence>
<feature type="region of interest" description="Disordered" evidence="1">
    <location>
        <begin position="1"/>
        <end position="25"/>
    </location>
</feature>
<feature type="compositionally biased region" description="Low complexity" evidence="1">
    <location>
        <begin position="249"/>
        <end position="263"/>
    </location>
</feature>
<feature type="region of interest" description="Disordered" evidence="1">
    <location>
        <begin position="100"/>
        <end position="295"/>
    </location>
</feature>
<dbReference type="PANTHER" id="PTHR46637:SF1">
    <property type="entry name" value="BLL5188 PROTEIN"/>
    <property type="match status" value="1"/>
</dbReference>
<dbReference type="AlphaFoldDB" id="A0AAW8FR14"/>
<evidence type="ECO:0000313" key="2">
    <source>
        <dbReference type="EMBL" id="MDQ0912496.1"/>
    </source>
</evidence>
<dbReference type="EMBL" id="JAUSZV010000005">
    <property type="protein sequence ID" value="MDQ0912496.1"/>
    <property type="molecule type" value="Genomic_DNA"/>
</dbReference>
<comment type="caution">
    <text evidence="2">The sequence shown here is derived from an EMBL/GenBank/DDBJ whole genome shotgun (WGS) entry which is preliminary data.</text>
</comment>
<gene>
    <name evidence="2" type="ORF">QFZ22_008481</name>
</gene>
<dbReference type="Proteomes" id="UP001234216">
    <property type="component" value="Unassembled WGS sequence"/>
</dbReference>
<feature type="compositionally biased region" description="Low complexity" evidence="1">
    <location>
        <begin position="167"/>
        <end position="188"/>
    </location>
</feature>